<proteinExistence type="predicted"/>
<feature type="transmembrane region" description="Helical" evidence="6">
    <location>
        <begin position="402"/>
        <end position="420"/>
    </location>
</feature>
<feature type="domain" description="Sugar phosphate transporter" evidence="7">
    <location>
        <begin position="177"/>
        <end position="330"/>
    </location>
</feature>
<keyword evidence="4 6" id="KW-0472">Membrane</keyword>
<dbReference type="InterPro" id="IPR050186">
    <property type="entry name" value="TPT_transporter"/>
</dbReference>
<feature type="region of interest" description="Disordered" evidence="5">
    <location>
        <begin position="1"/>
        <end position="51"/>
    </location>
</feature>
<sequence>MRRDEASRSNEDNPVDPNTNTKHNNNSRRSSSRAARRSRTGGGVTVVPNQPLPYLYCEGGGDSSSFLDLEEDSFFVVPSASSGVALGVPGRPRLRPTASQTPRHSSSSSAPRSGNNSKQHSNNKNRTKPKTSYGNLVSNWWVNGPKRPPRQHHSLQQPHRPRPQLPFRRMKESWKVPVAIILWYLLGVLSISTTKLLLTPSQPGVGGVTPLWLTIQQLGVGCTFLRFLMYRKVFGSHGLQPPPSNSLNGQVGFNMQLFWTGLFFGLGFLATNFSFSGNSASFVETIKAAEPITSAGVAVLWGIEKIALPEAASLGTIVAGVLISTWAKTNDVVAVVAVAAADATDIIGGFRMSSSTKTCIIVMIANLCFSFRGLHQKLLRASPNGGSSSIDDMNLQYRMQQIGLVVFLLPSIPFEIPRLIRTLWKVEKAVGLFQSGIFVSYLKLSIVNGLAFAGYNLASTYVLTKISVVHHAAVNCIRRIFAIIVTSIVFRVSITPMGLVGIMCSVIGFLSFSYFKTKRQDKRRRISSLLPISAIRDA</sequence>
<feature type="domain" description="Sugar phosphate transporter" evidence="7">
    <location>
        <begin position="360"/>
        <end position="512"/>
    </location>
</feature>
<keyword evidence="2 6" id="KW-0812">Transmembrane</keyword>
<evidence type="ECO:0000313" key="8">
    <source>
        <dbReference type="EMBL" id="CAD9812889.1"/>
    </source>
</evidence>
<evidence type="ECO:0000256" key="3">
    <source>
        <dbReference type="ARBA" id="ARBA00022989"/>
    </source>
</evidence>
<evidence type="ECO:0000259" key="7">
    <source>
        <dbReference type="Pfam" id="PF03151"/>
    </source>
</evidence>
<dbReference type="AlphaFoldDB" id="A0A7S2U9L1"/>
<comment type="subcellular location">
    <subcellularLocation>
        <location evidence="1">Membrane</location>
        <topology evidence="1">Multi-pass membrane protein</topology>
    </subcellularLocation>
</comment>
<feature type="transmembrane region" description="Helical" evidence="6">
    <location>
        <begin position="498"/>
        <end position="515"/>
    </location>
</feature>
<feature type="region of interest" description="Disordered" evidence="5">
    <location>
        <begin position="82"/>
        <end position="134"/>
    </location>
</feature>
<gene>
    <name evidence="8" type="ORF">ASEP1449_LOCUS4714</name>
</gene>
<evidence type="ECO:0000256" key="6">
    <source>
        <dbReference type="SAM" id="Phobius"/>
    </source>
</evidence>
<feature type="compositionally biased region" description="Basic residues" evidence="5">
    <location>
        <begin position="30"/>
        <end position="39"/>
    </location>
</feature>
<evidence type="ECO:0000256" key="2">
    <source>
        <dbReference type="ARBA" id="ARBA00022692"/>
    </source>
</evidence>
<organism evidence="8">
    <name type="scientific">Attheya septentrionalis</name>
    <dbReference type="NCBI Taxonomy" id="420275"/>
    <lineage>
        <taxon>Eukaryota</taxon>
        <taxon>Sar</taxon>
        <taxon>Stramenopiles</taxon>
        <taxon>Ochrophyta</taxon>
        <taxon>Bacillariophyta</taxon>
        <taxon>Coscinodiscophyceae</taxon>
        <taxon>Chaetocerotophycidae</taxon>
        <taxon>Chaetocerotales</taxon>
        <taxon>Attheyaceae</taxon>
        <taxon>Attheya</taxon>
    </lineage>
</organism>
<feature type="transmembrane region" description="Helical" evidence="6">
    <location>
        <begin position="440"/>
        <end position="464"/>
    </location>
</feature>
<dbReference type="GO" id="GO:0016020">
    <property type="term" value="C:membrane"/>
    <property type="evidence" value="ECO:0007669"/>
    <property type="project" value="UniProtKB-SubCell"/>
</dbReference>
<dbReference type="InterPro" id="IPR004853">
    <property type="entry name" value="Sugar_P_trans_dom"/>
</dbReference>
<feature type="transmembrane region" description="Helical" evidence="6">
    <location>
        <begin position="476"/>
        <end position="492"/>
    </location>
</feature>
<dbReference type="PANTHER" id="PTHR11132">
    <property type="entry name" value="SOLUTE CARRIER FAMILY 35"/>
    <property type="match status" value="1"/>
</dbReference>
<reference evidence="8" key="1">
    <citation type="submission" date="2021-01" db="EMBL/GenBank/DDBJ databases">
        <authorList>
            <person name="Corre E."/>
            <person name="Pelletier E."/>
            <person name="Niang G."/>
            <person name="Scheremetjew M."/>
            <person name="Finn R."/>
            <person name="Kale V."/>
            <person name="Holt S."/>
            <person name="Cochrane G."/>
            <person name="Meng A."/>
            <person name="Brown T."/>
            <person name="Cohen L."/>
        </authorList>
    </citation>
    <scope>NUCLEOTIDE SEQUENCE</scope>
    <source>
        <strain evidence="8">CCMP2084</strain>
    </source>
</reference>
<name>A0A7S2U9L1_9STRA</name>
<dbReference type="Pfam" id="PF03151">
    <property type="entry name" value="TPT"/>
    <property type="match status" value="2"/>
</dbReference>
<evidence type="ECO:0000256" key="5">
    <source>
        <dbReference type="SAM" id="MobiDB-lite"/>
    </source>
</evidence>
<keyword evidence="3 6" id="KW-1133">Transmembrane helix</keyword>
<feature type="transmembrane region" description="Helical" evidence="6">
    <location>
        <begin position="176"/>
        <end position="198"/>
    </location>
</feature>
<feature type="region of interest" description="Disordered" evidence="5">
    <location>
        <begin position="147"/>
        <end position="166"/>
    </location>
</feature>
<feature type="compositionally biased region" description="Low complexity" evidence="5">
    <location>
        <begin position="97"/>
        <end position="117"/>
    </location>
</feature>
<dbReference type="EMBL" id="HBHQ01007011">
    <property type="protein sequence ID" value="CAD9812889.1"/>
    <property type="molecule type" value="Transcribed_RNA"/>
</dbReference>
<evidence type="ECO:0000256" key="1">
    <source>
        <dbReference type="ARBA" id="ARBA00004141"/>
    </source>
</evidence>
<accession>A0A7S2U9L1</accession>
<protein>
    <recommendedName>
        <fullName evidence="7">Sugar phosphate transporter domain-containing protein</fullName>
    </recommendedName>
</protein>
<feature type="compositionally biased region" description="Basic and acidic residues" evidence="5">
    <location>
        <begin position="1"/>
        <end position="11"/>
    </location>
</feature>
<evidence type="ECO:0000256" key="4">
    <source>
        <dbReference type="ARBA" id="ARBA00023136"/>
    </source>
</evidence>